<reference evidence="2" key="1">
    <citation type="submission" date="2025-08" db="UniProtKB">
        <authorList>
            <consortium name="RefSeq"/>
        </authorList>
    </citation>
    <scope>IDENTIFICATION</scope>
    <source>
        <tissue evidence="2">Muscle</tissue>
    </source>
</reference>
<accession>A0A6J3JVP4</accession>
<sequence length="948" mass="111344">MEWSDKLNEFYKKIQMYLMKMSQECGELKLLTLCITTENNNHIEHICKSMNNIFKIYNIPIEEKTSINNERCIQSYKYLLLNTNFENQERLAEDLVSGHLVDMCPPLSPYLLIQILWSLEYEEVLIESLLYMPLDLCTEVVKTVTKCIDRLPFQRLVKAIYQLILIIYTKFSQLKECSVQSKNVEESVQNLLMSFEEFLLLLTNPKLPYLMEASGLKKCEQHGIMLKKLICTIRKCLESKNKKILISSELEKLYNITFGREALVKCESTLIENTILTLNQQLVNLLLTKIKEVDCNIYLSWAELDDQENNMISLQRSIGIECYYFIDFVSNDKEISENTHLIECLQQLSCKSDPKQSSFALSLSELCCAIHSGKKELMRELLCRYKEWDRMVLDFIYDNRSLLEKKDCLTLLEYLTFVLMQSTEEDLKEFSYTLVIKILSCQSVTNIYEVITMYLTKYDGKSYLDCPHTDEAFHEFIMRNTNLQTSTNLKTVLLFLLKNPKMVLIVLLKITIGHSHYRNIMISPNDLLLLSPFMQIREGNNQILLTSVLRIICIENTEWNAKKFMDLVNIMLDNSVIKVHDLINNVYIPYLRQDTFNASNISSVLNSIRKLQVKCTKDTNIKELIIVLSRRMSFLRKNTSISKYVSNEIFIQITRILPYFLENKIFPVKIRKDIIDGIDSVIEPIDKLHFSSIWYFIQKGVSVIYIIEDYQRRCFFVLNRLKEDPKTSEKLRHYLSNLSLLREDFLRHLIIRSTEEEYQRICSELTIIYWIVFGWNDEMDAFDHILRVTIEACCLSLEYPSIGGCDLFTFLLKSLTRFCRTFISLEEMENYEQVYQALIKNINQLDGSIRHSPYADLFTTCITHLNDQTENDSANFLQDVLNTLDHFSDQCFEYNKYNKYSEATYKIPHSLKVSNCYMTYEIISACLKVPATEAYECIRRMNDLFVPK</sequence>
<evidence type="ECO:0000313" key="1">
    <source>
        <dbReference type="Proteomes" id="UP000504631"/>
    </source>
</evidence>
<dbReference type="AlphaFoldDB" id="A0A6J3JVP4"/>
<dbReference type="KEGG" id="bvk:117230702"/>
<keyword evidence="1" id="KW-1185">Reference proteome</keyword>
<proteinExistence type="predicted"/>
<evidence type="ECO:0000313" key="2">
    <source>
        <dbReference type="RefSeq" id="XP_033344294.1"/>
    </source>
</evidence>
<dbReference type="Proteomes" id="UP000504631">
    <property type="component" value="Unplaced"/>
</dbReference>
<dbReference type="RefSeq" id="XP_033344294.1">
    <property type="nucleotide sequence ID" value="XM_033488403.1"/>
</dbReference>
<protein>
    <submittedName>
        <fullName evidence="2">Uncharacterized protein LOC117230702</fullName>
    </submittedName>
</protein>
<dbReference type="GeneID" id="117230702"/>
<name>A0A6J3JVP4_9HYME</name>
<organism evidence="1 2">
    <name type="scientific">Bombus vosnesenskii</name>
    <dbReference type="NCBI Taxonomy" id="207650"/>
    <lineage>
        <taxon>Eukaryota</taxon>
        <taxon>Metazoa</taxon>
        <taxon>Ecdysozoa</taxon>
        <taxon>Arthropoda</taxon>
        <taxon>Hexapoda</taxon>
        <taxon>Insecta</taxon>
        <taxon>Pterygota</taxon>
        <taxon>Neoptera</taxon>
        <taxon>Endopterygota</taxon>
        <taxon>Hymenoptera</taxon>
        <taxon>Apocrita</taxon>
        <taxon>Aculeata</taxon>
        <taxon>Apoidea</taxon>
        <taxon>Anthophila</taxon>
        <taxon>Apidae</taxon>
        <taxon>Bombus</taxon>
        <taxon>Pyrobombus</taxon>
    </lineage>
</organism>
<gene>
    <name evidence="2" type="primary">LOC117230702</name>
</gene>